<dbReference type="InterPro" id="IPR043130">
    <property type="entry name" value="CDP-OH_PTrfase_TM_dom"/>
</dbReference>
<gene>
    <name evidence="17" type="primary">KAFR0J02190</name>
    <name evidence="17" type="ORF">KAFR_0J02190</name>
</gene>
<evidence type="ECO:0000256" key="11">
    <source>
        <dbReference type="ARBA" id="ARBA00023264"/>
    </source>
</evidence>
<comment type="pathway">
    <text evidence="12">Phospholipid metabolism; phosphatidylcholine biosynthesis; phosphatidylcholine from phosphocholine: step 2/2.</text>
</comment>
<keyword evidence="10" id="KW-0443">Lipid metabolism</keyword>
<feature type="transmembrane region" description="Helical" evidence="16">
    <location>
        <begin position="169"/>
        <end position="193"/>
    </location>
</feature>
<feature type="transmembrane region" description="Helical" evidence="16">
    <location>
        <begin position="42"/>
        <end position="69"/>
    </location>
</feature>
<dbReference type="eggNOG" id="KOG2877">
    <property type="taxonomic scope" value="Eukaryota"/>
</dbReference>
<dbReference type="RefSeq" id="XP_003959418.1">
    <property type="nucleotide sequence ID" value="XM_003959369.1"/>
</dbReference>
<reference evidence="17 18" key="1">
    <citation type="journal article" date="2011" name="Proc. Natl. Acad. Sci. U.S.A.">
        <title>Evolutionary erosion of yeast sex chromosomes by mating-type switching accidents.</title>
        <authorList>
            <person name="Gordon J.L."/>
            <person name="Armisen D."/>
            <person name="Proux-Wera E."/>
            <person name="Oheigeartaigh S.S."/>
            <person name="Byrne K.P."/>
            <person name="Wolfe K.H."/>
        </authorList>
    </citation>
    <scope>NUCLEOTIDE SEQUENCE [LARGE SCALE GENOMIC DNA]</scope>
    <source>
        <strain evidence="18">ATCC 22294 / BCRC 22015 / CBS 2517 / CECT 1963 / NBRC 1671 / NRRL Y-8276</strain>
    </source>
</reference>
<protein>
    <recommendedName>
        <fullName evidence="13">diacylglycerol cholinephosphotransferase</fullName>
        <ecNumber evidence="13">2.7.8.2</ecNumber>
    </recommendedName>
</protein>
<feature type="transmembrane region" description="Helical" evidence="16">
    <location>
        <begin position="213"/>
        <end position="236"/>
    </location>
</feature>
<evidence type="ECO:0000256" key="10">
    <source>
        <dbReference type="ARBA" id="ARBA00023209"/>
    </source>
</evidence>
<keyword evidence="11" id="KW-1208">Phospholipid metabolism</keyword>
<keyword evidence="9 16" id="KW-0472">Membrane</keyword>
<feature type="transmembrane region" description="Helical" evidence="16">
    <location>
        <begin position="278"/>
        <end position="311"/>
    </location>
</feature>
<dbReference type="PIRSF" id="PIRSF015665">
    <property type="entry name" value="CHOPT"/>
    <property type="match status" value="1"/>
</dbReference>
<evidence type="ECO:0000256" key="13">
    <source>
        <dbReference type="ARBA" id="ARBA00038987"/>
    </source>
</evidence>
<dbReference type="FunCoup" id="H2B0Y3">
    <property type="interactions" value="570"/>
</dbReference>
<dbReference type="InterPro" id="IPR000462">
    <property type="entry name" value="CDP-OH_P_trans"/>
</dbReference>
<keyword evidence="7 16" id="KW-0812">Transmembrane</keyword>
<name>H2B0Y3_KAZAF</name>
<evidence type="ECO:0000256" key="1">
    <source>
        <dbReference type="ARBA" id="ARBA00001946"/>
    </source>
</evidence>
<evidence type="ECO:0000256" key="16">
    <source>
        <dbReference type="SAM" id="Phobius"/>
    </source>
</evidence>
<evidence type="ECO:0000256" key="14">
    <source>
        <dbReference type="ARBA" id="ARBA00051857"/>
    </source>
</evidence>
<evidence type="ECO:0000256" key="15">
    <source>
        <dbReference type="RuleBase" id="RU003750"/>
    </source>
</evidence>
<evidence type="ECO:0000256" key="2">
    <source>
        <dbReference type="ARBA" id="ARBA00004127"/>
    </source>
</evidence>
<comment type="pathway">
    <text evidence="3">Lipid metabolism.</text>
</comment>
<dbReference type="EMBL" id="HE650830">
    <property type="protein sequence ID" value="CCF60283.1"/>
    <property type="molecule type" value="Genomic_DNA"/>
</dbReference>
<sequence length="399" mass="45521">MGFFIPQQNLNNLKHYKYQSEDHSLLSNSILRPFWRKFAKIFPLWMAPNLVTLSGLGFIIINVLTVLYYDPFLNQSSPRWTYLSYAVGLFLYQTFDACDGIHARQTGQSGPLGELFDHCIDSINTTLSLFPFCSCIGMGYGVTFVLVQFMCLCNFYLSTWEEYHTHKLYLSEFCGPVEGIIMVVILFLLSAILGPQTVWHTKLFDLKVNETTAFSIETYHVMLISSGVALLFNIFTATKNVSDYYMEHNKALESNGRNEKESVEDDIAKALDGLTPFFLYFISVFSLVLVESSFVSLSFILSIGLSVAFVVGRIIVGHLTMQSFPMVNPPMVVPSVQLVLYLILVKFMDYDKLEVIFSLCWLGFGFSLGIHFMFINEILYEFTNYLDVYALSIKHPKKL</sequence>
<dbReference type="Gene3D" id="1.20.120.1760">
    <property type="match status" value="1"/>
</dbReference>
<dbReference type="InParanoid" id="H2B0Y3"/>
<dbReference type="STRING" id="1071382.H2B0Y3"/>
<dbReference type="InterPro" id="IPR048254">
    <property type="entry name" value="CDP_ALCOHOL_P_TRANSF_CS"/>
</dbReference>
<comment type="cofactor">
    <cofactor evidence="1">
        <name>Mg(2+)</name>
        <dbReference type="ChEBI" id="CHEBI:18420"/>
    </cofactor>
</comment>
<feature type="transmembrane region" description="Helical" evidence="16">
    <location>
        <begin position="355"/>
        <end position="375"/>
    </location>
</feature>
<dbReference type="GO" id="GO:0005741">
    <property type="term" value="C:mitochondrial outer membrane"/>
    <property type="evidence" value="ECO:0007669"/>
    <property type="project" value="EnsemblFungi"/>
</dbReference>
<comment type="subcellular location">
    <subcellularLocation>
        <location evidence="2">Endomembrane system</location>
        <topology evidence="2">Multi-pass membrane protein</topology>
    </subcellularLocation>
</comment>
<evidence type="ECO:0000256" key="6">
    <source>
        <dbReference type="ARBA" id="ARBA00022679"/>
    </source>
</evidence>
<evidence type="ECO:0000256" key="9">
    <source>
        <dbReference type="ARBA" id="ARBA00023136"/>
    </source>
</evidence>
<evidence type="ECO:0000256" key="5">
    <source>
        <dbReference type="ARBA" id="ARBA00022516"/>
    </source>
</evidence>
<evidence type="ECO:0000313" key="18">
    <source>
        <dbReference type="Proteomes" id="UP000005220"/>
    </source>
</evidence>
<dbReference type="FunFam" id="1.20.120.1760:FF:000012">
    <property type="entry name" value="sn-1,2-diacylglycerol cholinephosphotransferase"/>
    <property type="match status" value="1"/>
</dbReference>
<keyword evidence="10" id="KW-0594">Phospholipid biosynthesis</keyword>
<dbReference type="Proteomes" id="UP000005220">
    <property type="component" value="Chromosome 10"/>
</dbReference>
<dbReference type="EC" id="2.7.8.2" evidence="13"/>
<dbReference type="PROSITE" id="PS00379">
    <property type="entry name" value="CDP_ALCOHOL_P_TRANSF"/>
    <property type="match status" value="1"/>
</dbReference>
<evidence type="ECO:0000256" key="12">
    <source>
        <dbReference type="ARBA" id="ARBA00037890"/>
    </source>
</evidence>
<proteinExistence type="inferred from homology"/>
<evidence type="ECO:0000256" key="3">
    <source>
        <dbReference type="ARBA" id="ARBA00005189"/>
    </source>
</evidence>
<dbReference type="GO" id="GO:0005794">
    <property type="term" value="C:Golgi apparatus"/>
    <property type="evidence" value="ECO:0007669"/>
    <property type="project" value="EnsemblFungi"/>
</dbReference>
<dbReference type="GO" id="GO:0004142">
    <property type="term" value="F:diacylglycerol cholinephosphotransferase activity"/>
    <property type="evidence" value="ECO:0007669"/>
    <property type="project" value="UniProtKB-EC"/>
</dbReference>
<keyword evidence="5" id="KW-0444">Lipid biosynthesis</keyword>
<evidence type="ECO:0000256" key="4">
    <source>
        <dbReference type="ARBA" id="ARBA00010441"/>
    </source>
</evidence>
<dbReference type="KEGG" id="kaf:KAFR_0J02190"/>
<evidence type="ECO:0000256" key="7">
    <source>
        <dbReference type="ARBA" id="ARBA00022692"/>
    </source>
</evidence>
<organism evidence="17 18">
    <name type="scientific">Kazachstania africana (strain ATCC 22294 / BCRC 22015 / CBS 2517 / CECT 1963 / NBRC 1671 / NRRL Y-8276)</name>
    <name type="common">Yeast</name>
    <name type="synonym">Kluyveromyces africanus</name>
    <dbReference type="NCBI Taxonomy" id="1071382"/>
    <lineage>
        <taxon>Eukaryota</taxon>
        <taxon>Fungi</taxon>
        <taxon>Dikarya</taxon>
        <taxon>Ascomycota</taxon>
        <taxon>Saccharomycotina</taxon>
        <taxon>Saccharomycetes</taxon>
        <taxon>Saccharomycetales</taxon>
        <taxon>Saccharomycetaceae</taxon>
        <taxon>Kazachstania</taxon>
    </lineage>
</organism>
<comment type="similarity">
    <text evidence="4 15">Belongs to the CDP-alcohol phosphatidyltransferase class-I family.</text>
</comment>
<dbReference type="HOGENOM" id="CLU_035066_5_2_1"/>
<dbReference type="AlphaFoldDB" id="H2B0Y3"/>
<keyword evidence="6 15" id="KW-0808">Transferase</keyword>
<dbReference type="GeneID" id="13883933"/>
<accession>H2B0Y3</accession>
<feature type="transmembrane region" description="Helical" evidence="16">
    <location>
        <begin position="331"/>
        <end position="348"/>
    </location>
</feature>
<evidence type="ECO:0000313" key="17">
    <source>
        <dbReference type="EMBL" id="CCF60283.1"/>
    </source>
</evidence>
<feature type="transmembrane region" description="Helical" evidence="16">
    <location>
        <begin position="129"/>
        <end position="157"/>
    </location>
</feature>
<evidence type="ECO:0000256" key="8">
    <source>
        <dbReference type="ARBA" id="ARBA00022989"/>
    </source>
</evidence>
<dbReference type="PANTHER" id="PTHR10414:SF37">
    <property type="entry name" value="BB IN A BOXCAR, ISOFORM C"/>
    <property type="match status" value="1"/>
</dbReference>
<dbReference type="InterPro" id="IPR014472">
    <property type="entry name" value="CHOPT"/>
</dbReference>
<dbReference type="OrthoDB" id="196717at2759"/>
<dbReference type="PANTHER" id="PTHR10414">
    <property type="entry name" value="ETHANOLAMINEPHOSPHOTRANSFERASE"/>
    <property type="match status" value="1"/>
</dbReference>
<comment type="catalytic activity">
    <reaction evidence="14">
        <text>CDP-N,N-dimethylethanolamine + a 1,2-diacyl-sn-glycerol = a 1,2-diacyl-sn-glycero-3-phospho-N,N-dimethylethanolamine + CMP + H(+)</text>
        <dbReference type="Rhea" id="RHEA:33775"/>
        <dbReference type="ChEBI" id="CHEBI:15378"/>
        <dbReference type="ChEBI" id="CHEBI:17815"/>
        <dbReference type="ChEBI" id="CHEBI:60377"/>
        <dbReference type="ChEBI" id="CHEBI:64572"/>
        <dbReference type="ChEBI" id="CHEBI:65117"/>
    </reaction>
    <physiologicalReaction direction="left-to-right" evidence="14">
        <dbReference type="Rhea" id="RHEA:33776"/>
    </physiologicalReaction>
</comment>
<keyword evidence="8 16" id="KW-1133">Transmembrane helix</keyword>
<keyword evidence="18" id="KW-1185">Reference proteome</keyword>
<dbReference type="Pfam" id="PF01066">
    <property type="entry name" value="CDP-OH_P_transf"/>
    <property type="match status" value="1"/>
</dbReference>